<sequence>MDETKIIAFEERLRTAMLSSNVEVLDELIAEDLIFVNHFGQILSKETDIEAHRSGNLKITGIDILDQRIRLLDMLAVTVTRVTLTGTFGTPFEGEFCYTRVWQYRIGKWQIVSGHCSSVT</sequence>
<dbReference type="RefSeq" id="WP_163943786.1">
    <property type="nucleotide sequence ID" value="NZ_JAAIKC010000001.1"/>
</dbReference>
<proteinExistence type="predicted"/>
<name>A0A6G3ZUE0_9BACL</name>
<protein>
    <submittedName>
        <fullName evidence="2">Nuclear transport factor 2 family protein</fullName>
    </submittedName>
</protein>
<dbReference type="AlphaFoldDB" id="A0A6G3ZUE0"/>
<organism evidence="2">
    <name type="scientific">Paenibacillus sp. SYP-B3998</name>
    <dbReference type="NCBI Taxonomy" id="2678564"/>
    <lineage>
        <taxon>Bacteria</taxon>
        <taxon>Bacillati</taxon>
        <taxon>Bacillota</taxon>
        <taxon>Bacilli</taxon>
        <taxon>Bacillales</taxon>
        <taxon>Paenibacillaceae</taxon>
        <taxon>Paenibacillus</taxon>
    </lineage>
</organism>
<dbReference type="InterPro" id="IPR027843">
    <property type="entry name" value="DUF4440"/>
</dbReference>
<comment type="caution">
    <text evidence="2">The sequence shown here is derived from an EMBL/GenBank/DDBJ whole genome shotgun (WGS) entry which is preliminary data.</text>
</comment>
<evidence type="ECO:0000313" key="2">
    <source>
        <dbReference type="EMBL" id="NEW05836.1"/>
    </source>
</evidence>
<feature type="domain" description="DUF4440" evidence="1">
    <location>
        <begin position="6"/>
        <end position="111"/>
    </location>
</feature>
<dbReference type="Gene3D" id="3.10.450.50">
    <property type="match status" value="1"/>
</dbReference>
<dbReference type="InterPro" id="IPR032710">
    <property type="entry name" value="NTF2-like_dom_sf"/>
</dbReference>
<evidence type="ECO:0000259" key="1">
    <source>
        <dbReference type="Pfam" id="PF14534"/>
    </source>
</evidence>
<dbReference type="EMBL" id="JAAIKC010000001">
    <property type="protein sequence ID" value="NEW05836.1"/>
    <property type="molecule type" value="Genomic_DNA"/>
</dbReference>
<reference evidence="2" key="1">
    <citation type="submission" date="2020-02" db="EMBL/GenBank/DDBJ databases">
        <authorList>
            <person name="Shen X.-R."/>
            <person name="Zhang Y.-X."/>
        </authorList>
    </citation>
    <scope>NUCLEOTIDE SEQUENCE</scope>
    <source>
        <strain evidence="2">SYP-B3998</strain>
    </source>
</reference>
<dbReference type="SUPFAM" id="SSF54427">
    <property type="entry name" value="NTF2-like"/>
    <property type="match status" value="1"/>
</dbReference>
<accession>A0A6G3ZUE0</accession>
<gene>
    <name evidence="2" type="ORF">GK047_07365</name>
</gene>
<dbReference type="Pfam" id="PF14534">
    <property type="entry name" value="DUF4440"/>
    <property type="match status" value="1"/>
</dbReference>